<dbReference type="Gene3D" id="1.10.150.240">
    <property type="entry name" value="Putative phosphatase, domain 2"/>
    <property type="match status" value="1"/>
</dbReference>
<dbReference type="InterPro" id="IPR052550">
    <property type="entry name" value="Pyrimidine_5'-ntase_YjjG"/>
</dbReference>
<dbReference type="InterPro" id="IPR023198">
    <property type="entry name" value="PGP-like_dom2"/>
</dbReference>
<dbReference type="InterPro" id="IPR011951">
    <property type="entry name" value="HAD-SF_hydro_IA_YjjG/PynA"/>
</dbReference>
<dbReference type="AlphaFoldDB" id="A0A1E3A452"/>
<dbReference type="PANTHER" id="PTHR47478:SF1">
    <property type="entry name" value="PYRIMIDINE 5'-NUCLEOTIDASE YJJG"/>
    <property type="match status" value="1"/>
</dbReference>
<comment type="caution">
    <text evidence="1">The sequence shown here is derived from an EMBL/GenBank/DDBJ whole genome shotgun (WGS) entry which is preliminary data.</text>
</comment>
<reference evidence="1 2" key="1">
    <citation type="submission" date="2016-07" db="EMBL/GenBank/DDBJ databases">
        <title>Characterization of isolates of Eisenbergiella tayi derived from blood cultures, using whole genome sequencing.</title>
        <authorList>
            <person name="Burdz T."/>
            <person name="Wiebe D."/>
            <person name="Huynh C."/>
            <person name="Bernard K."/>
        </authorList>
    </citation>
    <scope>NUCLEOTIDE SEQUENCE [LARGE SCALE GENOMIC DNA]</scope>
    <source>
        <strain evidence="1 2">NML 110608</strain>
    </source>
</reference>
<dbReference type="PATRIC" id="fig|1432052.4.peg.4826"/>
<dbReference type="EC" id="3.-.-.-" evidence="1"/>
<dbReference type="GO" id="GO:0008253">
    <property type="term" value="F:5'-nucleotidase activity"/>
    <property type="evidence" value="ECO:0007669"/>
    <property type="project" value="InterPro"/>
</dbReference>
<dbReference type="Gene3D" id="3.40.50.1000">
    <property type="entry name" value="HAD superfamily/HAD-like"/>
    <property type="match status" value="1"/>
</dbReference>
<gene>
    <name evidence="1" type="primary">yfnB_2</name>
    <name evidence="1" type="ORF">BEI61_04350</name>
</gene>
<dbReference type="InterPro" id="IPR036412">
    <property type="entry name" value="HAD-like_sf"/>
</dbReference>
<dbReference type="SUPFAM" id="SSF56784">
    <property type="entry name" value="HAD-like"/>
    <property type="match status" value="1"/>
</dbReference>
<dbReference type="EMBL" id="MCGH01000003">
    <property type="protein sequence ID" value="ODM03552.1"/>
    <property type="molecule type" value="Genomic_DNA"/>
</dbReference>
<dbReference type="InterPro" id="IPR041492">
    <property type="entry name" value="HAD_2"/>
</dbReference>
<evidence type="ECO:0000313" key="1">
    <source>
        <dbReference type="EMBL" id="ODM03552.1"/>
    </source>
</evidence>
<dbReference type="SFLD" id="SFLDG01129">
    <property type="entry name" value="C1.5:_HAD__Beta-PGM__Phosphata"/>
    <property type="match status" value="1"/>
</dbReference>
<organism evidence="1 2">
    <name type="scientific">Eisenbergiella tayi</name>
    <dbReference type="NCBI Taxonomy" id="1432052"/>
    <lineage>
        <taxon>Bacteria</taxon>
        <taxon>Bacillati</taxon>
        <taxon>Bacillota</taxon>
        <taxon>Clostridia</taxon>
        <taxon>Lachnospirales</taxon>
        <taxon>Lachnospiraceae</taxon>
        <taxon>Eisenbergiella</taxon>
    </lineage>
</organism>
<accession>A0A1E3A452</accession>
<dbReference type="InterPro" id="IPR023214">
    <property type="entry name" value="HAD_sf"/>
</dbReference>
<dbReference type="Pfam" id="PF13419">
    <property type="entry name" value="HAD_2"/>
    <property type="match status" value="1"/>
</dbReference>
<dbReference type="InterPro" id="IPR006439">
    <property type="entry name" value="HAD-SF_hydro_IA"/>
</dbReference>
<dbReference type="RefSeq" id="WP_069153992.1">
    <property type="nucleotide sequence ID" value="NZ_MCGH01000003.1"/>
</dbReference>
<dbReference type="PANTHER" id="PTHR47478">
    <property type="match status" value="1"/>
</dbReference>
<proteinExistence type="predicted"/>
<dbReference type="SFLD" id="SFLDS00003">
    <property type="entry name" value="Haloacid_Dehalogenase"/>
    <property type="match status" value="1"/>
</dbReference>
<dbReference type="Proteomes" id="UP000094067">
    <property type="component" value="Unassembled WGS sequence"/>
</dbReference>
<protein>
    <submittedName>
        <fullName evidence="1">Putative HAD-hydrolase YfnB</fullName>
        <ecNumber evidence="1">3.-.-.-</ecNumber>
    </submittedName>
</protein>
<dbReference type="NCBIfam" id="TIGR01549">
    <property type="entry name" value="HAD-SF-IA-v1"/>
    <property type="match status" value="1"/>
</dbReference>
<name>A0A1E3A452_9FIRM</name>
<sequence>MEYTTLLLDMDGTFLDFGAAERSAFFRAMENNGYEADEGTYKLYSRINHGLWEAFERGEIDKQTLLFTRFGRLFESMGVEGDGAAFEKEYQLLLGEGHELMEDAWEVLEYLYKKYDLYVVTNGVEATQRSRLKISGIERFMKDIFVSEAVGYQKPQIEFFDYCFAHIDGFEKEKAMIIGDSLTSDIQGGNNAGVACCWFNPSGKERSLELRIDKEIKSLKELLQFL</sequence>
<evidence type="ECO:0000313" key="2">
    <source>
        <dbReference type="Proteomes" id="UP000094067"/>
    </source>
</evidence>
<keyword evidence="1" id="KW-0378">Hydrolase</keyword>
<dbReference type="NCBIfam" id="TIGR02254">
    <property type="entry name" value="YjjG_YfnB"/>
    <property type="match status" value="1"/>
</dbReference>